<dbReference type="Proteomes" id="UP000839052">
    <property type="component" value="Chromosome"/>
</dbReference>
<reference evidence="1 2" key="1">
    <citation type="submission" date="2021-10" db="EMBL/GenBank/DDBJ databases">
        <authorList>
            <person name="Koch H."/>
        </authorList>
    </citation>
    <scope>NUCLEOTIDE SEQUENCE [LARGE SCALE GENOMIC DNA]</scope>
    <source>
        <strain evidence="1">6680</strain>
    </source>
</reference>
<accession>A0ABM8Z147</accession>
<proteinExistence type="predicted"/>
<evidence type="ECO:0000313" key="1">
    <source>
        <dbReference type="EMBL" id="CAG9933594.1"/>
    </source>
</evidence>
<keyword evidence="2" id="KW-1185">Reference proteome</keyword>
<protein>
    <recommendedName>
        <fullName evidence="3">PD-(D/E)XK nuclease superfamily protein</fullName>
    </recommendedName>
</protein>
<sequence>MLPEQKDGKQVWRMIEVKSSTSVKDYHRDDVTVQAFVAQSAGVPLEAIALAHIDSSWIYPGNEDYQGLLKENDLTAEAFSRTDEVKGWIAQAQSIAAEPSEPAIGTGDHCGTPFECGFYDYCSRDEPKPEHPINWLPRFSSTKEKELTIKGVYDLKDVPDNLLNDKQQRVKDYTLANEVFSTLLVPQQIWLRMIFPPIFSTLKPSSSPYLSGKVPV</sequence>
<dbReference type="EMBL" id="OU912926">
    <property type="protein sequence ID" value="CAG9933594.1"/>
    <property type="molecule type" value="Genomic_DNA"/>
</dbReference>
<evidence type="ECO:0000313" key="2">
    <source>
        <dbReference type="Proteomes" id="UP000839052"/>
    </source>
</evidence>
<dbReference type="RefSeq" id="WP_239797352.1">
    <property type="nucleotide sequence ID" value="NZ_OU912926.1"/>
</dbReference>
<name>A0ABM8Z147_9PROT</name>
<evidence type="ECO:0008006" key="3">
    <source>
        <dbReference type="Google" id="ProtNLM"/>
    </source>
</evidence>
<organism evidence="1 2">
    <name type="scientific">Candidatus Nitrotoga arctica</name>
    <dbReference type="NCBI Taxonomy" id="453162"/>
    <lineage>
        <taxon>Bacteria</taxon>
        <taxon>Pseudomonadati</taxon>
        <taxon>Pseudomonadota</taxon>
        <taxon>Betaproteobacteria</taxon>
        <taxon>Nitrosomonadales</taxon>
        <taxon>Gallionellaceae</taxon>
        <taxon>Candidatus Nitrotoga</taxon>
    </lineage>
</organism>
<gene>
    <name evidence="1" type="ORF">NTG6680_2345</name>
</gene>